<name>A0A0A9XPI4_LYGHE</name>
<dbReference type="EMBL" id="GBHO01022866">
    <property type="protein sequence ID" value="JAG20738.1"/>
    <property type="molecule type" value="Transcribed_RNA"/>
</dbReference>
<sequence>LVASAHVENGIYKLNTACESSQSCFYAGNVSDLWHRRLAHLNRRSLKDLSKTSIGMPDIHPEKEPCEICLLGKHSRAPFKGSSIKSTDILQLVHTDLAGPMETTSIGG</sequence>
<reference evidence="2" key="1">
    <citation type="journal article" date="2014" name="PLoS ONE">
        <title>Transcriptome-Based Identification of ABC Transporters in the Western Tarnished Plant Bug Lygus hesperus.</title>
        <authorList>
            <person name="Hull J.J."/>
            <person name="Chaney K."/>
            <person name="Geib S.M."/>
            <person name="Fabrick J.A."/>
            <person name="Brent C.S."/>
            <person name="Walsh D."/>
            <person name="Lavine L.C."/>
        </authorList>
    </citation>
    <scope>NUCLEOTIDE SEQUENCE</scope>
</reference>
<dbReference type="Pfam" id="PF13976">
    <property type="entry name" value="gag_pre-integrs"/>
    <property type="match status" value="1"/>
</dbReference>
<dbReference type="InterPro" id="IPR039537">
    <property type="entry name" value="Retrotran_Ty1/copia-like"/>
</dbReference>
<evidence type="ECO:0000313" key="2">
    <source>
        <dbReference type="EMBL" id="JAG20738.1"/>
    </source>
</evidence>
<organism evidence="2">
    <name type="scientific">Lygus hesperus</name>
    <name type="common">Western plant bug</name>
    <dbReference type="NCBI Taxonomy" id="30085"/>
    <lineage>
        <taxon>Eukaryota</taxon>
        <taxon>Metazoa</taxon>
        <taxon>Ecdysozoa</taxon>
        <taxon>Arthropoda</taxon>
        <taxon>Hexapoda</taxon>
        <taxon>Insecta</taxon>
        <taxon>Pterygota</taxon>
        <taxon>Neoptera</taxon>
        <taxon>Paraneoptera</taxon>
        <taxon>Hemiptera</taxon>
        <taxon>Heteroptera</taxon>
        <taxon>Panheteroptera</taxon>
        <taxon>Cimicomorpha</taxon>
        <taxon>Miridae</taxon>
        <taxon>Mirini</taxon>
        <taxon>Lygus</taxon>
    </lineage>
</organism>
<accession>A0A0A9XPI4</accession>
<proteinExistence type="predicted"/>
<dbReference type="AlphaFoldDB" id="A0A0A9XPI4"/>
<reference evidence="2" key="2">
    <citation type="submission" date="2014-07" db="EMBL/GenBank/DDBJ databases">
        <authorList>
            <person name="Hull J."/>
        </authorList>
    </citation>
    <scope>NUCLEOTIDE SEQUENCE</scope>
</reference>
<feature type="domain" description="GAG-pre-integrase" evidence="1">
    <location>
        <begin position="11"/>
        <end position="74"/>
    </location>
</feature>
<gene>
    <name evidence="2" type="primary">POLX_171</name>
    <name evidence="2" type="ORF">CM83_104486</name>
</gene>
<dbReference type="PANTHER" id="PTHR42648">
    <property type="entry name" value="TRANSPOSASE, PUTATIVE-RELATED"/>
    <property type="match status" value="1"/>
</dbReference>
<dbReference type="PANTHER" id="PTHR42648:SF28">
    <property type="entry name" value="TRANSPOSON-ENCODED PROTEIN WITH RIBONUCLEASE H-LIKE AND RETROVIRUS ZINC FINGER-LIKE DOMAINS"/>
    <property type="match status" value="1"/>
</dbReference>
<evidence type="ECO:0000259" key="1">
    <source>
        <dbReference type="Pfam" id="PF13976"/>
    </source>
</evidence>
<feature type="non-terminal residue" evidence="2">
    <location>
        <position position="108"/>
    </location>
</feature>
<feature type="non-terminal residue" evidence="2">
    <location>
        <position position="1"/>
    </location>
</feature>
<dbReference type="InterPro" id="IPR025724">
    <property type="entry name" value="GAG-pre-integrase_dom"/>
</dbReference>
<protein>
    <submittedName>
        <fullName evidence="2">Retrovirus-related Pol polyprotein from transposon TNT 1-94</fullName>
    </submittedName>
</protein>